<name>A0A3L6SMM5_PANMI</name>
<dbReference type="GO" id="GO:0061630">
    <property type="term" value="F:ubiquitin protein ligase activity"/>
    <property type="evidence" value="ECO:0007669"/>
    <property type="project" value="TreeGrafter"/>
</dbReference>
<dbReference type="InterPro" id="IPR008913">
    <property type="entry name" value="Znf_CHY"/>
</dbReference>
<dbReference type="PROSITE" id="PS51266">
    <property type="entry name" value="ZF_CHY"/>
    <property type="match status" value="1"/>
</dbReference>
<dbReference type="SUPFAM" id="SSF161219">
    <property type="entry name" value="CHY zinc finger-like"/>
    <property type="match status" value="1"/>
</dbReference>
<dbReference type="Pfam" id="PF05495">
    <property type="entry name" value="zf-CHY"/>
    <property type="match status" value="1"/>
</dbReference>
<dbReference type="Pfam" id="PF14599">
    <property type="entry name" value="zinc_ribbon_6"/>
    <property type="match status" value="1"/>
</dbReference>
<evidence type="ECO:0000256" key="3">
    <source>
        <dbReference type="ARBA" id="ARBA00022833"/>
    </source>
</evidence>
<sequence>MGALDLHLESASAQHGQAKLNVEEYAKGSLESGGNYKKEKINGSDADDFEKFEKGIMQYGCPHYRRRCRIRAPCCNEIFDCRHCHNEVKNSIKVDTMRRHELPRQEVQQVICSLCGTEQEVQQVCINCGVCMGKYFCGLCKLFDDDVMCLTKSSVCDFRFLNNSITAMDVEYVGCCYSIVLKNSHACVEGAMHHDCPICFEYLFESTNDVSVLPCGHTIHVNCLKEMEEHCQFACPLCSKSVCDMSKAWERLDMELATLSDSFDDKMRFKGRNPALLAEKKIDKASLTSRTVRILCNDCGAISEVQFHLIAHKCQSCKSYNTRQI</sequence>
<protein>
    <submittedName>
        <fullName evidence="8">E3 ubiquitin-protein ligase MIEL1</fullName>
    </submittedName>
</protein>
<keyword evidence="9" id="KW-1185">Reference proteome</keyword>
<evidence type="ECO:0000259" key="6">
    <source>
        <dbReference type="PROSITE" id="PS51266"/>
    </source>
</evidence>
<evidence type="ECO:0000259" key="5">
    <source>
        <dbReference type="PROSITE" id="PS50089"/>
    </source>
</evidence>
<comment type="caution">
    <text evidence="8">The sequence shown here is derived from an EMBL/GenBank/DDBJ whole genome shotgun (WGS) entry which is preliminary data.</text>
</comment>
<dbReference type="InterPro" id="IPR017921">
    <property type="entry name" value="Znf_CTCHY"/>
</dbReference>
<feature type="domain" description="CTCHY-type" evidence="7">
    <location>
        <begin position="132"/>
        <end position="195"/>
    </location>
</feature>
<dbReference type="PANTHER" id="PTHR21319:SF53">
    <property type="entry name" value="RING FINGER AND CHY ZINC FINGER DOMAIN-CONTAINING PROTEIN 1"/>
    <property type="match status" value="1"/>
</dbReference>
<organism evidence="8 9">
    <name type="scientific">Panicum miliaceum</name>
    <name type="common">Proso millet</name>
    <name type="synonym">Broomcorn millet</name>
    <dbReference type="NCBI Taxonomy" id="4540"/>
    <lineage>
        <taxon>Eukaryota</taxon>
        <taxon>Viridiplantae</taxon>
        <taxon>Streptophyta</taxon>
        <taxon>Embryophyta</taxon>
        <taxon>Tracheophyta</taxon>
        <taxon>Spermatophyta</taxon>
        <taxon>Magnoliopsida</taxon>
        <taxon>Liliopsida</taxon>
        <taxon>Poales</taxon>
        <taxon>Poaceae</taxon>
        <taxon>PACMAD clade</taxon>
        <taxon>Panicoideae</taxon>
        <taxon>Panicodae</taxon>
        <taxon>Paniceae</taxon>
        <taxon>Panicinae</taxon>
        <taxon>Panicum</taxon>
        <taxon>Panicum sect. Panicum</taxon>
    </lineage>
</organism>
<dbReference type="InterPro" id="IPR037274">
    <property type="entry name" value="Znf_CHY_sf"/>
</dbReference>
<evidence type="ECO:0000256" key="2">
    <source>
        <dbReference type="ARBA" id="ARBA00022771"/>
    </source>
</evidence>
<accession>A0A3L6SMM5</accession>
<dbReference type="InterPro" id="IPR001841">
    <property type="entry name" value="Znf_RING"/>
</dbReference>
<dbReference type="InterPro" id="IPR013083">
    <property type="entry name" value="Znf_RING/FYVE/PHD"/>
</dbReference>
<evidence type="ECO:0000313" key="9">
    <source>
        <dbReference type="Proteomes" id="UP000275267"/>
    </source>
</evidence>
<dbReference type="Pfam" id="PF13639">
    <property type="entry name" value="zf-RING_2"/>
    <property type="match status" value="1"/>
</dbReference>
<dbReference type="OrthoDB" id="411372at2759"/>
<proteinExistence type="predicted"/>
<dbReference type="CDD" id="cd16464">
    <property type="entry name" value="RING-H2_Pirh2-like"/>
    <property type="match status" value="1"/>
</dbReference>
<dbReference type="PANTHER" id="PTHR21319">
    <property type="entry name" value="RING FINGER AND CHY ZINC FINGER DOMAIN-CONTAINING PROTEIN 1"/>
    <property type="match status" value="1"/>
</dbReference>
<dbReference type="Proteomes" id="UP000275267">
    <property type="component" value="Unassembled WGS sequence"/>
</dbReference>
<reference evidence="9" key="1">
    <citation type="journal article" date="2019" name="Nat. Commun.">
        <title>The genome of broomcorn millet.</title>
        <authorList>
            <person name="Zou C."/>
            <person name="Miki D."/>
            <person name="Li D."/>
            <person name="Tang Q."/>
            <person name="Xiao L."/>
            <person name="Rajput S."/>
            <person name="Deng P."/>
            <person name="Jia W."/>
            <person name="Huang R."/>
            <person name="Zhang M."/>
            <person name="Sun Y."/>
            <person name="Hu J."/>
            <person name="Fu X."/>
            <person name="Schnable P.S."/>
            <person name="Li F."/>
            <person name="Zhang H."/>
            <person name="Feng B."/>
            <person name="Zhu X."/>
            <person name="Liu R."/>
            <person name="Schnable J.C."/>
            <person name="Zhu J.-K."/>
            <person name="Zhang H."/>
        </authorList>
    </citation>
    <scope>NUCLEOTIDE SEQUENCE [LARGE SCALE GENOMIC DNA]</scope>
</reference>
<dbReference type="Gene3D" id="3.30.40.10">
    <property type="entry name" value="Zinc/RING finger domain, C3HC4 (zinc finger)"/>
    <property type="match status" value="1"/>
</dbReference>
<evidence type="ECO:0000256" key="4">
    <source>
        <dbReference type="PROSITE-ProRule" id="PRU00601"/>
    </source>
</evidence>
<keyword evidence="1" id="KW-0479">Metal-binding</keyword>
<evidence type="ECO:0000256" key="1">
    <source>
        <dbReference type="ARBA" id="ARBA00022723"/>
    </source>
</evidence>
<evidence type="ECO:0000259" key="7">
    <source>
        <dbReference type="PROSITE" id="PS51270"/>
    </source>
</evidence>
<dbReference type="SMART" id="SM00184">
    <property type="entry name" value="RING"/>
    <property type="match status" value="1"/>
</dbReference>
<dbReference type="SUPFAM" id="SSF57850">
    <property type="entry name" value="RING/U-box"/>
    <property type="match status" value="1"/>
</dbReference>
<feature type="domain" description="CHY-type" evidence="6">
    <location>
        <begin position="54"/>
        <end position="130"/>
    </location>
</feature>
<keyword evidence="3" id="KW-0862">Zinc</keyword>
<dbReference type="GO" id="GO:0006511">
    <property type="term" value="P:ubiquitin-dependent protein catabolic process"/>
    <property type="evidence" value="ECO:0007669"/>
    <property type="project" value="TreeGrafter"/>
</dbReference>
<gene>
    <name evidence="8" type="ORF">C2845_PM07G21080</name>
</gene>
<dbReference type="InterPro" id="IPR039512">
    <property type="entry name" value="RCHY1_zinc-ribbon"/>
</dbReference>
<dbReference type="GO" id="GO:0005634">
    <property type="term" value="C:nucleus"/>
    <property type="evidence" value="ECO:0007669"/>
    <property type="project" value="TreeGrafter"/>
</dbReference>
<dbReference type="Gene3D" id="2.20.28.10">
    <property type="match status" value="1"/>
</dbReference>
<dbReference type="AlphaFoldDB" id="A0A3L6SMM5"/>
<dbReference type="PROSITE" id="PS51270">
    <property type="entry name" value="ZF_CTCHY"/>
    <property type="match status" value="1"/>
</dbReference>
<dbReference type="EMBL" id="PQIB02000004">
    <property type="protein sequence ID" value="RLN23881.1"/>
    <property type="molecule type" value="Genomic_DNA"/>
</dbReference>
<feature type="domain" description="RING-type" evidence="5">
    <location>
        <begin position="196"/>
        <end position="239"/>
    </location>
</feature>
<keyword evidence="2 4" id="KW-0863">Zinc-finger</keyword>
<dbReference type="GO" id="GO:0008270">
    <property type="term" value="F:zinc ion binding"/>
    <property type="evidence" value="ECO:0007669"/>
    <property type="project" value="UniProtKB-KW"/>
</dbReference>
<dbReference type="STRING" id="4540.A0A3L6SMM5"/>
<dbReference type="PROSITE" id="PS50089">
    <property type="entry name" value="ZF_RING_2"/>
    <property type="match status" value="1"/>
</dbReference>
<evidence type="ECO:0000313" key="8">
    <source>
        <dbReference type="EMBL" id="RLN23881.1"/>
    </source>
</evidence>
<dbReference type="GO" id="GO:0016567">
    <property type="term" value="P:protein ubiquitination"/>
    <property type="evidence" value="ECO:0007669"/>
    <property type="project" value="TreeGrafter"/>
</dbReference>